<evidence type="ECO:0000313" key="6">
    <source>
        <dbReference type="Proteomes" id="UP001652621"/>
    </source>
</evidence>
<evidence type="ECO:0000256" key="2">
    <source>
        <dbReference type="SAM" id="Coils"/>
    </source>
</evidence>
<dbReference type="InterPro" id="IPR005312">
    <property type="entry name" value="DUF1759"/>
</dbReference>
<keyword evidence="6" id="KW-1185">Reference proteome</keyword>
<keyword evidence="1" id="KW-0479">Metal-binding</keyword>
<dbReference type="Proteomes" id="UP001652621">
    <property type="component" value="Unplaced"/>
</dbReference>
<dbReference type="Gene3D" id="3.30.420.10">
    <property type="entry name" value="Ribonuclease H-like superfamily/Ribonuclease H"/>
    <property type="match status" value="2"/>
</dbReference>
<organism evidence="6 7">
    <name type="scientific">Musca domestica</name>
    <name type="common">House fly</name>
    <dbReference type="NCBI Taxonomy" id="7370"/>
    <lineage>
        <taxon>Eukaryota</taxon>
        <taxon>Metazoa</taxon>
        <taxon>Ecdysozoa</taxon>
        <taxon>Arthropoda</taxon>
        <taxon>Hexapoda</taxon>
        <taxon>Insecta</taxon>
        <taxon>Pterygota</taxon>
        <taxon>Neoptera</taxon>
        <taxon>Endopterygota</taxon>
        <taxon>Diptera</taxon>
        <taxon>Brachycera</taxon>
        <taxon>Muscomorpha</taxon>
        <taxon>Muscoidea</taxon>
        <taxon>Muscidae</taxon>
        <taxon>Musca</taxon>
    </lineage>
</organism>
<dbReference type="PANTHER" id="PTHR47331">
    <property type="entry name" value="PHD-TYPE DOMAIN-CONTAINING PROTEIN"/>
    <property type="match status" value="1"/>
</dbReference>
<accession>A0ABM3VNG1</accession>
<feature type="domain" description="CCHC-type" evidence="4">
    <location>
        <begin position="512"/>
        <end position="527"/>
    </location>
</feature>
<dbReference type="PROSITE" id="PS50994">
    <property type="entry name" value="INTEGRASE"/>
    <property type="match status" value="1"/>
</dbReference>
<dbReference type="InterPro" id="IPR008042">
    <property type="entry name" value="Retrotrans_Pao"/>
</dbReference>
<dbReference type="CDD" id="cd01644">
    <property type="entry name" value="RT_pepA17"/>
    <property type="match status" value="1"/>
</dbReference>
<dbReference type="Pfam" id="PF18701">
    <property type="entry name" value="DUF5641"/>
    <property type="match status" value="1"/>
</dbReference>
<dbReference type="InterPro" id="IPR001584">
    <property type="entry name" value="Integrase_cat-core"/>
</dbReference>
<feature type="compositionally biased region" description="Basic residues" evidence="3">
    <location>
        <begin position="1"/>
        <end position="11"/>
    </location>
</feature>
<proteinExistence type="predicted"/>
<dbReference type="InterPro" id="IPR040676">
    <property type="entry name" value="DUF5641"/>
</dbReference>
<feature type="region of interest" description="Disordered" evidence="3">
    <location>
        <begin position="1"/>
        <end position="31"/>
    </location>
</feature>
<name>A0ABM3VNG1_MUSDO</name>
<dbReference type="Pfam" id="PF05380">
    <property type="entry name" value="Peptidase_A17"/>
    <property type="match status" value="1"/>
</dbReference>
<feature type="domain" description="Integrase catalytic" evidence="5">
    <location>
        <begin position="1561"/>
        <end position="1748"/>
    </location>
</feature>
<reference evidence="7" key="1">
    <citation type="submission" date="2025-08" db="UniProtKB">
        <authorList>
            <consortium name="RefSeq"/>
        </authorList>
    </citation>
    <scope>IDENTIFICATION</scope>
    <source>
        <strain evidence="7">Aabys</strain>
        <tissue evidence="7">Whole body</tissue>
    </source>
</reference>
<dbReference type="InterPro" id="IPR012337">
    <property type="entry name" value="RNaseH-like_sf"/>
</dbReference>
<evidence type="ECO:0000259" key="4">
    <source>
        <dbReference type="PROSITE" id="PS50158"/>
    </source>
</evidence>
<feature type="coiled-coil region" evidence="2">
    <location>
        <begin position="113"/>
        <end position="147"/>
    </location>
</feature>
<dbReference type="Pfam" id="PF03564">
    <property type="entry name" value="DUF1759"/>
    <property type="match status" value="1"/>
</dbReference>
<dbReference type="PANTHER" id="PTHR47331:SF4">
    <property type="entry name" value="PEPTIDASE S1 DOMAIN-CONTAINING PROTEIN"/>
    <property type="match status" value="1"/>
</dbReference>
<keyword evidence="2" id="KW-0175">Coiled coil</keyword>
<protein>
    <submittedName>
        <fullName evidence="7">Uncharacterized protein LOC131806725</fullName>
    </submittedName>
</protein>
<keyword evidence="1" id="KW-0862">Zinc</keyword>
<evidence type="ECO:0000256" key="1">
    <source>
        <dbReference type="PROSITE-ProRule" id="PRU00047"/>
    </source>
</evidence>
<dbReference type="RefSeq" id="XP_058987342.1">
    <property type="nucleotide sequence ID" value="XM_059131359.1"/>
</dbReference>
<dbReference type="PROSITE" id="PS50158">
    <property type="entry name" value="ZF_CCHC"/>
    <property type="match status" value="1"/>
</dbReference>
<dbReference type="InterPro" id="IPR036397">
    <property type="entry name" value="RNaseH_sf"/>
</dbReference>
<dbReference type="SUPFAM" id="SSF56672">
    <property type="entry name" value="DNA/RNA polymerases"/>
    <property type="match status" value="1"/>
</dbReference>
<dbReference type="InterPro" id="IPR001878">
    <property type="entry name" value="Znf_CCHC"/>
</dbReference>
<keyword evidence="1" id="KW-0863">Zinc-finger</keyword>
<dbReference type="Gene3D" id="3.30.70.270">
    <property type="match status" value="1"/>
</dbReference>
<dbReference type="Gene3D" id="3.10.10.10">
    <property type="entry name" value="HIV Type 1 Reverse Transcriptase, subunit A, domain 1"/>
    <property type="match status" value="1"/>
</dbReference>
<evidence type="ECO:0000256" key="3">
    <source>
        <dbReference type="SAM" id="MobiDB-lite"/>
    </source>
</evidence>
<dbReference type="InterPro" id="IPR043128">
    <property type="entry name" value="Rev_trsase/Diguanyl_cyclase"/>
</dbReference>
<dbReference type="GeneID" id="131806725"/>
<dbReference type="SUPFAM" id="SSF53098">
    <property type="entry name" value="Ribonuclease H-like"/>
    <property type="match status" value="1"/>
</dbReference>
<dbReference type="InterPro" id="IPR043502">
    <property type="entry name" value="DNA/RNA_pol_sf"/>
</dbReference>
<sequence length="1877" mass="212488">MLQHTPPRRSPRLQGNINADAVTDDHPDQTQPESMLISVTNKTTTQTAGGNIKSGEQPITSRVVQPAPISSMELNGNPATTVSGHQQQTIGQKMSVPMSTTSPASPSEMQRQVNLLKSQLSETQKKLTNSNRQCHELQNALRNVSSQVSDHNLTSVSTSQTPFAIAIDTRAAMPPTAFGSRYTNCPTTHTYTTAAMFQPVASTRAVMPSTYAASAIGNLTAATVASASSAAMPLLQSAPTAASSNASAATTCSMPLWEPLQNFQHFDTFPNPSIPAITMPRKIQDLPEFSGDPDDWPLFYTAFNQSTAAYGYTNLENNQRLHKSLKGEAREVVKSLLIHPDNVDDIIKQLCFRFGRPEQLIHSQLRQARELPQISENNLGKLVPFSTKVKNLAVFLQSVNGQNHIANPTLLEELVSKLPMSKKLEWARVATQIQPYPTIIHFSDWLCEIANLICIVQDVEYKDQKRRVLLHSTGQQIQCPMCQGQHRIYDCRRFLNLNVPDRWKQVKKNRACFSCLHTGHITRDCRRRRVCPEEGCERRHHKLLHECTTPCVPPPTLANPDPKSQQNVLSCNSEDKKKLLFRVLPVTLYGNNCSMEVYALFDDGSSITMMDSDIAEKIGIRGKNTSLNVQWFGGRSAREPVTSFNIKVSGSGKKGCHLLKNVYAVSNLNLPMQSLSQDEILSAFKNCKFPPVKPYSNVVPKLLIGLDHASLGLPSNCKINNEFGPFACNTELGWVVFGPCHSLSSIQKSSLFISVENKDELHQIVADYFNVEGMGVRSAPLVESDDDVRAKRILEETTQRIGDRFQTGLLWKQDEIRLPDSYPMALSRLEGIERKMKRDPKFSAAYREIIDKYIEKGYVRKLQSDEVRISSERKWYLPHFGVVNPNKPEKLRLVFDAAAKVNNISLNSMLLKGPQNIASLLTILYNFRRGKIAVGADICEMFHQVKIQPSDRVSQRFLWRDGNQKEPPGVYEMQAMIFGAACSPCSAIFVMKANAKEHLHYNPRAIEAISENHYVDDFVDSFESVDEAIIISKQVKEIHKNGGFELRNFISNSKDVSQTLDGSLKAMPINNGAEKVLGLYWEPSSDTFMFNLKFNRVDSSIISGELKPTKRKLLSIIMSTFDPLGLLGHFTVGGKLLMRQIWKHDCRWDDIIPDDLHAIWERWRGQMKNVAKFSVPRHYFQTGLPTSLQLHIFVDASEDAFAAVAYWRYISNEYTDTSFITSKIKCAPLKKVTIPRLELQAAVLGTRLMQTIMSSHILTPEKIVLWSDSTTVLRWIASSHRQYKQYVAHRISEILSSTKIENWRWVPTSENVADEGTRSFNNIDFSMSSRWLRGPAFLRMTEHDWPTRVIDTTCANDIEENHPKTSLLIVENDFIDFNRFSSFTRIIRSTCWIIRFVKRCRNIFDDSEQYGLTSRELNCAEEILCRLVQRERFSAELSCIEKGQPVSKNSSLISLSPYIDGNGLLRVYGRIDAASYLSYNVKRPIILPKNHQFTKLLVMHHHRQMMHQNHEATVCEIRKKYWIPQVRSLLKTVVAECFLCRSRKCLPRLPIMGQLPLDRLDPNIPPFKYTGLDYFGPITVTIGRRSEKRWVALFTCLTIRAIHLELAHDLSTDSCIIAIRNFINRRGVPTRIRSDNGTNFIGANEESKRFTEAFDANRIQSELSKRGIEWIFNCPANPSEGGAWERMVQCVKKVLRHTLKEISPREHVLQSLLIEAENIVNSRPLTHLPISPDEEEPLTPNHFLIGSGNVAPTPPVNEPDGKLFSLKKQWRVLRCLRDRFWKRWIAEYLPTLTRRVKWCEYTQPISAGNVVFICDPNVPRSQWRRGLVTCVYTGTDGVPRRADVKTSSGVLQRPVSKLAVLDIEISEADRSTGVGVL</sequence>
<evidence type="ECO:0000313" key="7">
    <source>
        <dbReference type="RefSeq" id="XP_058987342.1"/>
    </source>
</evidence>
<gene>
    <name evidence="7" type="primary">LOC131806725</name>
</gene>
<evidence type="ECO:0000259" key="5">
    <source>
        <dbReference type="PROSITE" id="PS50994"/>
    </source>
</evidence>